<dbReference type="AlphaFoldDB" id="A0AAV7MF88"/>
<dbReference type="Proteomes" id="UP001066276">
    <property type="component" value="Chromosome 10"/>
</dbReference>
<sequence>MVERAMELRELHPRSGLVADLANGADARLPRPSVEARECLTEVRAEVPPAWWRKRRLGEPSPGTGSAAGGDP</sequence>
<evidence type="ECO:0000313" key="2">
    <source>
        <dbReference type="Proteomes" id="UP001066276"/>
    </source>
</evidence>
<reference evidence="1" key="1">
    <citation type="journal article" date="2022" name="bioRxiv">
        <title>Sequencing and chromosome-scale assembly of the giantPleurodeles waltlgenome.</title>
        <authorList>
            <person name="Brown T."/>
            <person name="Elewa A."/>
            <person name="Iarovenko S."/>
            <person name="Subramanian E."/>
            <person name="Araus A.J."/>
            <person name="Petzold A."/>
            <person name="Susuki M."/>
            <person name="Suzuki K.-i.T."/>
            <person name="Hayashi T."/>
            <person name="Toyoda A."/>
            <person name="Oliveira C."/>
            <person name="Osipova E."/>
            <person name="Leigh N.D."/>
            <person name="Simon A."/>
            <person name="Yun M.H."/>
        </authorList>
    </citation>
    <scope>NUCLEOTIDE SEQUENCE</scope>
    <source>
        <strain evidence="1">20211129_DDA</strain>
        <tissue evidence="1">Liver</tissue>
    </source>
</reference>
<accession>A0AAV7MF88</accession>
<organism evidence="1 2">
    <name type="scientific">Pleurodeles waltl</name>
    <name type="common">Iberian ribbed newt</name>
    <dbReference type="NCBI Taxonomy" id="8319"/>
    <lineage>
        <taxon>Eukaryota</taxon>
        <taxon>Metazoa</taxon>
        <taxon>Chordata</taxon>
        <taxon>Craniata</taxon>
        <taxon>Vertebrata</taxon>
        <taxon>Euteleostomi</taxon>
        <taxon>Amphibia</taxon>
        <taxon>Batrachia</taxon>
        <taxon>Caudata</taxon>
        <taxon>Salamandroidea</taxon>
        <taxon>Salamandridae</taxon>
        <taxon>Pleurodelinae</taxon>
        <taxon>Pleurodeles</taxon>
    </lineage>
</organism>
<protein>
    <submittedName>
        <fullName evidence="1">Uncharacterized protein</fullName>
    </submittedName>
</protein>
<comment type="caution">
    <text evidence="1">The sequence shown here is derived from an EMBL/GenBank/DDBJ whole genome shotgun (WGS) entry which is preliminary data.</text>
</comment>
<keyword evidence="2" id="KW-1185">Reference proteome</keyword>
<dbReference type="EMBL" id="JANPWB010000014">
    <property type="protein sequence ID" value="KAJ1100563.1"/>
    <property type="molecule type" value="Genomic_DNA"/>
</dbReference>
<evidence type="ECO:0000313" key="1">
    <source>
        <dbReference type="EMBL" id="KAJ1100563.1"/>
    </source>
</evidence>
<proteinExistence type="predicted"/>
<gene>
    <name evidence="1" type="ORF">NDU88_005645</name>
</gene>
<name>A0AAV7MF88_PLEWA</name>